<keyword evidence="3" id="KW-0812">Transmembrane</keyword>
<dbReference type="Pfam" id="PF03567">
    <property type="entry name" value="Sulfotransfer_2"/>
    <property type="match status" value="1"/>
</dbReference>
<dbReference type="InterPro" id="IPR027417">
    <property type="entry name" value="P-loop_NTPase"/>
</dbReference>
<dbReference type="RefSeq" id="WP_237485885.1">
    <property type="nucleotide sequence ID" value="NZ_CAKLCM010000003.1"/>
</dbReference>
<evidence type="ECO:0000313" key="8">
    <source>
        <dbReference type="EMBL" id="CAH0529062.1"/>
    </source>
</evidence>
<evidence type="ECO:0000256" key="3">
    <source>
        <dbReference type="ARBA" id="ARBA00022692"/>
    </source>
</evidence>
<evidence type="ECO:0000256" key="7">
    <source>
        <dbReference type="ARBA" id="ARBA00023180"/>
    </source>
</evidence>
<dbReference type="SUPFAM" id="SSF52540">
    <property type="entry name" value="P-loop containing nucleoside triphosphate hydrolases"/>
    <property type="match status" value="1"/>
</dbReference>
<keyword evidence="7" id="KW-0325">Glycoprotein</keyword>
<keyword evidence="5" id="KW-0333">Golgi apparatus</keyword>
<evidence type="ECO:0000256" key="5">
    <source>
        <dbReference type="ARBA" id="ARBA00023034"/>
    </source>
</evidence>
<keyword evidence="6" id="KW-0472">Membrane</keyword>
<evidence type="ECO:0000313" key="9">
    <source>
        <dbReference type="Proteomes" id="UP000838160"/>
    </source>
</evidence>
<dbReference type="PANTHER" id="PTHR12137:SF33">
    <property type="entry name" value="CARBOHYDRATE SULFOTRANSFERASE 14"/>
    <property type="match status" value="1"/>
</dbReference>
<keyword evidence="9" id="KW-1185">Reference proteome</keyword>
<evidence type="ECO:0000256" key="6">
    <source>
        <dbReference type="ARBA" id="ARBA00023136"/>
    </source>
</evidence>
<sequence>MRAIMISHEHRCIFIHIPKCAGTSVETVFGHLDGHQGRGAQDHRSMRMLEQPWLRFQSFRSRENIEELLRRQKNKYMFQSHNQKNKMELSREQYESYYKFSIVRDPWDRALSWYKNVIRDEHHLRQLRVSADISFKEFMCRFAGKGLLRPQVYWLKNFAGDVELDHVGKFENLADDMQRVFNDLGMSNTVLPHKIKGTGSNNDALMCDETRALISKVYREDIELFGYANK</sequence>
<dbReference type="Proteomes" id="UP000838160">
    <property type="component" value="Unassembled WGS sequence"/>
</dbReference>
<accession>A0ABM8ZL89</accession>
<gene>
    <name evidence="8" type="ORF">VHP8226_03031</name>
</gene>
<keyword evidence="2" id="KW-0808">Transferase</keyword>
<dbReference type="Gene3D" id="3.40.50.300">
    <property type="entry name" value="P-loop containing nucleotide triphosphate hydrolases"/>
    <property type="match status" value="1"/>
</dbReference>
<evidence type="ECO:0000256" key="4">
    <source>
        <dbReference type="ARBA" id="ARBA00022989"/>
    </source>
</evidence>
<evidence type="ECO:0000256" key="2">
    <source>
        <dbReference type="ARBA" id="ARBA00022679"/>
    </source>
</evidence>
<dbReference type="InterPro" id="IPR018011">
    <property type="entry name" value="Carb_sulfotrans_8-10"/>
</dbReference>
<comment type="subcellular location">
    <subcellularLocation>
        <location evidence="1">Golgi apparatus membrane</location>
        <topology evidence="1">Single-pass type II membrane protein</topology>
    </subcellularLocation>
</comment>
<dbReference type="InterPro" id="IPR005331">
    <property type="entry name" value="Sulfotransferase"/>
</dbReference>
<proteinExistence type="predicted"/>
<dbReference type="PANTHER" id="PTHR12137">
    <property type="entry name" value="CARBOHYDRATE SULFOTRANSFERASE"/>
    <property type="match status" value="1"/>
</dbReference>
<keyword evidence="4" id="KW-1133">Transmembrane helix</keyword>
<dbReference type="EMBL" id="CAKLCM010000003">
    <property type="protein sequence ID" value="CAH0529062.1"/>
    <property type="molecule type" value="Genomic_DNA"/>
</dbReference>
<evidence type="ECO:0000256" key="1">
    <source>
        <dbReference type="ARBA" id="ARBA00004323"/>
    </source>
</evidence>
<reference evidence="8" key="1">
    <citation type="submission" date="2021-12" db="EMBL/GenBank/DDBJ databases">
        <authorList>
            <person name="Rodrigo-Torres L."/>
            <person name="Arahal R. D."/>
            <person name="Lucena T."/>
        </authorList>
    </citation>
    <scope>NUCLEOTIDE SEQUENCE</scope>
    <source>
        <strain evidence="8">CECT 8226</strain>
    </source>
</reference>
<protein>
    <recommendedName>
        <fullName evidence="10">Sulfotransferase family protein</fullName>
    </recommendedName>
</protein>
<evidence type="ECO:0008006" key="10">
    <source>
        <dbReference type="Google" id="ProtNLM"/>
    </source>
</evidence>
<organism evidence="8 9">
    <name type="scientific">Vibrio hippocampi</name>
    <dbReference type="NCBI Taxonomy" id="654686"/>
    <lineage>
        <taxon>Bacteria</taxon>
        <taxon>Pseudomonadati</taxon>
        <taxon>Pseudomonadota</taxon>
        <taxon>Gammaproteobacteria</taxon>
        <taxon>Vibrionales</taxon>
        <taxon>Vibrionaceae</taxon>
        <taxon>Vibrio</taxon>
    </lineage>
</organism>
<name>A0ABM8ZL89_9VIBR</name>
<comment type="caution">
    <text evidence="8">The sequence shown here is derived from an EMBL/GenBank/DDBJ whole genome shotgun (WGS) entry which is preliminary data.</text>
</comment>